<dbReference type="PROSITE" id="PS50096">
    <property type="entry name" value="IQ"/>
    <property type="match status" value="1"/>
</dbReference>
<dbReference type="AlphaFoldDB" id="A0A0M0JFS6"/>
<feature type="coiled-coil region" evidence="1">
    <location>
        <begin position="24"/>
        <end position="68"/>
    </location>
</feature>
<evidence type="ECO:0000313" key="4">
    <source>
        <dbReference type="Proteomes" id="UP000037460"/>
    </source>
</evidence>
<dbReference type="GO" id="GO:0035091">
    <property type="term" value="F:phosphatidylinositol binding"/>
    <property type="evidence" value="ECO:0007669"/>
    <property type="project" value="InterPro"/>
</dbReference>
<gene>
    <name evidence="3" type="ORF">Ctob_009570</name>
</gene>
<protein>
    <submittedName>
        <fullName evidence="3">Uncharacterized protein</fullName>
    </submittedName>
</protein>
<sequence>MGETLSKARRDVDETIGAAKLQAVKRGQDERAKLEAQIAEEARAAAQKAEEAQIAEEARAVARRAEAEQAATRVQAVRRGQTARATSSPLKAKSPTGPDIRVRSQEVVRSAEQPHATYLISVTSERGLKWETERRWNDLKTLEASLQRTDGETLRQHADSLPPFHAHGKLFVDKFDPAFLSERAEQMQALLNGWARVLKVRLDAPATGPADLLAFLSEGHSGEASTMSGIDEEHLIERVIAARAKLGVTTKNAELLTHLESDFEGLTMSEVKKAASKATKRTAAAGR</sequence>
<name>A0A0M0JFS6_9EUKA</name>
<dbReference type="SUPFAM" id="SSF64268">
    <property type="entry name" value="PX domain"/>
    <property type="match status" value="1"/>
</dbReference>
<feature type="region of interest" description="Disordered" evidence="2">
    <location>
        <begin position="73"/>
        <end position="98"/>
    </location>
</feature>
<comment type="caution">
    <text evidence="3">The sequence shown here is derived from an EMBL/GenBank/DDBJ whole genome shotgun (WGS) entry which is preliminary data.</text>
</comment>
<reference evidence="4" key="1">
    <citation type="journal article" date="2015" name="PLoS Genet.">
        <title>Genome Sequence and Transcriptome Analyses of Chrysochromulina tobin: Metabolic Tools for Enhanced Algal Fitness in the Prominent Order Prymnesiales (Haptophyceae).</title>
        <authorList>
            <person name="Hovde B.T."/>
            <person name="Deodato C.R."/>
            <person name="Hunsperger H.M."/>
            <person name="Ryken S.A."/>
            <person name="Yost W."/>
            <person name="Jha R.K."/>
            <person name="Patterson J."/>
            <person name="Monnat R.J. Jr."/>
            <person name="Barlow S.B."/>
            <person name="Starkenburg S.R."/>
            <person name="Cattolico R.A."/>
        </authorList>
    </citation>
    <scope>NUCLEOTIDE SEQUENCE</scope>
    <source>
        <strain evidence="4">CCMP291</strain>
    </source>
</reference>
<evidence type="ECO:0000256" key="1">
    <source>
        <dbReference type="SAM" id="Coils"/>
    </source>
</evidence>
<dbReference type="InterPro" id="IPR036871">
    <property type="entry name" value="PX_dom_sf"/>
</dbReference>
<dbReference type="Proteomes" id="UP000037460">
    <property type="component" value="Unassembled WGS sequence"/>
</dbReference>
<dbReference type="EMBL" id="JWZX01002994">
    <property type="protein sequence ID" value="KOO25305.1"/>
    <property type="molecule type" value="Genomic_DNA"/>
</dbReference>
<keyword evidence="1" id="KW-0175">Coiled coil</keyword>
<evidence type="ECO:0000256" key="2">
    <source>
        <dbReference type="SAM" id="MobiDB-lite"/>
    </source>
</evidence>
<evidence type="ECO:0000313" key="3">
    <source>
        <dbReference type="EMBL" id="KOO25305.1"/>
    </source>
</evidence>
<organism evidence="3 4">
    <name type="scientific">Chrysochromulina tobinii</name>
    <dbReference type="NCBI Taxonomy" id="1460289"/>
    <lineage>
        <taxon>Eukaryota</taxon>
        <taxon>Haptista</taxon>
        <taxon>Haptophyta</taxon>
        <taxon>Prymnesiophyceae</taxon>
        <taxon>Prymnesiales</taxon>
        <taxon>Chrysochromulinaceae</taxon>
        <taxon>Chrysochromulina</taxon>
    </lineage>
</organism>
<proteinExistence type="predicted"/>
<dbReference type="CDD" id="cd06093">
    <property type="entry name" value="PX_domain"/>
    <property type="match status" value="1"/>
</dbReference>
<keyword evidence="4" id="KW-1185">Reference proteome</keyword>
<accession>A0A0M0JFS6</accession>
<dbReference type="Gene3D" id="3.30.1520.10">
    <property type="entry name" value="Phox-like domain"/>
    <property type="match status" value="1"/>
</dbReference>